<feature type="non-terminal residue" evidence="2">
    <location>
        <position position="1"/>
    </location>
</feature>
<feature type="region of interest" description="Disordered" evidence="1">
    <location>
        <begin position="117"/>
        <end position="214"/>
    </location>
</feature>
<organism evidence="2 3">
    <name type="scientific">Meganyctiphanes norvegica</name>
    <name type="common">Northern krill</name>
    <name type="synonym">Thysanopoda norvegica</name>
    <dbReference type="NCBI Taxonomy" id="48144"/>
    <lineage>
        <taxon>Eukaryota</taxon>
        <taxon>Metazoa</taxon>
        <taxon>Ecdysozoa</taxon>
        <taxon>Arthropoda</taxon>
        <taxon>Crustacea</taxon>
        <taxon>Multicrustacea</taxon>
        <taxon>Malacostraca</taxon>
        <taxon>Eumalacostraca</taxon>
        <taxon>Eucarida</taxon>
        <taxon>Euphausiacea</taxon>
        <taxon>Euphausiidae</taxon>
        <taxon>Meganyctiphanes</taxon>
    </lineage>
</organism>
<sequence length="438" mass="47145">GRGGKRGLLQRQQGIIKDAAVEERKEENQIGGTQQLQVPESTRLSGENNTTFNVVTSANANAITTTTNSTGTRIPAPGAIIKAESQQEVLIPDTVVVSGSMPQPTLLQVPAVMVGSPRDSLAPTPPPLSKTHSIPTSTPLLAPATLSKQASQPEFRGPPTHQGPPALSKQRSHPGVLNYTPSIERVPSNISNSSIANQQQQQQQQQYHLQQQQQASASQQHLQVIPMQAVFVKQRSSPGSLPSISAQQLRPIQPKPSDGAADIIKIKDLPTIRVMPSEDIGPGGGGGGAPPPMQRAVSEDPSPYRLSTTSTADHLLPGPSVLVQSVSQDSGLDNRADQYRIASPQLNPSMHTPPIRPPSITPLHCPALRNGPALGCNFCWNSTDTQGRVLRRKTKYHCPECRTNLCIVPCFHEYHKQMERAQDTQKQISKILTKTGSI</sequence>
<gene>
    <name evidence="2" type="ORF">MNOR_LOCUS13605</name>
</gene>
<protein>
    <submittedName>
        <fullName evidence="2">Uncharacterized protein</fullName>
    </submittedName>
</protein>
<dbReference type="AlphaFoldDB" id="A0AAV2QN12"/>
<evidence type="ECO:0000313" key="2">
    <source>
        <dbReference type="EMBL" id="CAL4088651.1"/>
    </source>
</evidence>
<proteinExistence type="predicted"/>
<feature type="compositionally biased region" description="Polar residues" evidence="1">
    <location>
        <begin position="30"/>
        <end position="47"/>
    </location>
</feature>
<accession>A0AAV2QN12</accession>
<comment type="caution">
    <text evidence="2">The sequence shown here is derived from an EMBL/GenBank/DDBJ whole genome shotgun (WGS) entry which is preliminary data.</text>
</comment>
<feature type="compositionally biased region" description="Polar residues" evidence="1">
    <location>
        <begin position="130"/>
        <end position="139"/>
    </location>
</feature>
<dbReference type="Proteomes" id="UP001497623">
    <property type="component" value="Unassembled WGS sequence"/>
</dbReference>
<feature type="region of interest" description="Disordered" evidence="1">
    <location>
        <begin position="279"/>
        <end position="317"/>
    </location>
</feature>
<evidence type="ECO:0000313" key="3">
    <source>
        <dbReference type="Proteomes" id="UP001497623"/>
    </source>
</evidence>
<feature type="region of interest" description="Disordered" evidence="1">
    <location>
        <begin position="23"/>
        <end position="47"/>
    </location>
</feature>
<dbReference type="EMBL" id="CAXKWB010007846">
    <property type="protein sequence ID" value="CAL4088651.1"/>
    <property type="molecule type" value="Genomic_DNA"/>
</dbReference>
<name>A0AAV2QN12_MEGNR</name>
<feature type="compositionally biased region" description="Polar residues" evidence="1">
    <location>
        <begin position="188"/>
        <end position="197"/>
    </location>
</feature>
<keyword evidence="3" id="KW-1185">Reference proteome</keyword>
<reference evidence="2 3" key="1">
    <citation type="submission" date="2024-05" db="EMBL/GenBank/DDBJ databases">
        <authorList>
            <person name="Wallberg A."/>
        </authorList>
    </citation>
    <scope>NUCLEOTIDE SEQUENCE [LARGE SCALE GENOMIC DNA]</scope>
</reference>
<feature type="compositionally biased region" description="Low complexity" evidence="1">
    <location>
        <begin position="198"/>
        <end position="214"/>
    </location>
</feature>
<evidence type="ECO:0000256" key="1">
    <source>
        <dbReference type="SAM" id="MobiDB-lite"/>
    </source>
</evidence>